<proteinExistence type="inferred from homology"/>
<dbReference type="AlphaFoldDB" id="A0A916IWQ2"/>
<keyword evidence="4 9" id="KW-0812">Transmembrane</keyword>
<evidence type="ECO:0000256" key="5">
    <source>
        <dbReference type="ARBA" id="ARBA00022989"/>
    </source>
</evidence>
<dbReference type="NCBIfam" id="TIGR03648">
    <property type="entry name" value="Na_symport_lg"/>
    <property type="match status" value="1"/>
</dbReference>
<dbReference type="GO" id="GO:0022857">
    <property type="term" value="F:transmembrane transporter activity"/>
    <property type="evidence" value="ECO:0007669"/>
    <property type="project" value="InterPro"/>
</dbReference>
<name>A0A916IWQ2_9BURK</name>
<comment type="caution">
    <text evidence="10">The sequence shown here is derived from an EMBL/GenBank/DDBJ whole genome shotgun (WGS) entry which is preliminary data.</text>
</comment>
<dbReference type="PANTHER" id="PTHR48086:SF5">
    <property type="entry name" value="NA(+):SOLUTE SYMPORTER (SSF FAMILY)"/>
    <property type="match status" value="1"/>
</dbReference>
<dbReference type="PROSITE" id="PS50283">
    <property type="entry name" value="NA_SOLUT_SYMP_3"/>
    <property type="match status" value="1"/>
</dbReference>
<sequence>MPDAQSRFRRRLMLYYGLFTLGLFGFVGMMGLLEKSNADALWLGYVFLFITIAIYACIGLICRTSDLNEYYVAARRVPAMFNGMAIAADWMSAASFIGLAGILFASGYEGLAYVMGWTGGYCLVAFLLAPYLRKYGGYTIPDFLAARYGNGKPGGNLPVRAIAVLAASLCSFVYLVAQIQGVGLVVTRFIGVDFAVGIFFGLAGILVCSFLGGMRAVTWTQVAQYIMMIVAFLVTVSMIAWKHHQEVVPQLSYGPMLSQLDQRERQLEREPAEQAVREYYRQQAIQMQDRIARLPESFAEERDALDARLMDLRGRNAPLREIKAQERERIEFPADAAAAKQQWNQMREDALARSKPSTPSTEPYPSASEQERGNKRLNFVLLVFCLMVGTASLPHILTRLYTTPSVKETRNSVAWAIFCIALLYVSAPALAALVKFEFFQHVVGTPYAELPQWVVQWRKVDPPVFALRDVNGDGIVQWAEILLQPDMIVLAAPEIAGLPYVISGLIAAGALAAALSTADGLLLTIANALSHDVFYHMVDRQASHQRRVTTAKIVLLGVALFASYVTSLRPGNILFLVGAAFSLAASSFFPVLVLGIFWRRTTAAGAVAGMAAGLGISVYYIFVNYPFFTRMTGIFGDRWFGVDPIASGAFGVPAGFTVAILVSLVTPRNAPVIDRLVSYLRKG</sequence>
<evidence type="ECO:0000256" key="1">
    <source>
        <dbReference type="ARBA" id="ARBA00004141"/>
    </source>
</evidence>
<feature type="transmembrane region" description="Helical" evidence="9">
    <location>
        <begin position="550"/>
        <end position="567"/>
    </location>
</feature>
<feature type="transmembrane region" description="Helical" evidence="9">
    <location>
        <begin position="645"/>
        <end position="665"/>
    </location>
</feature>
<organism evidence="10 11">
    <name type="scientific">Cupriavidus yeoncheonensis</name>
    <dbReference type="NCBI Taxonomy" id="1462994"/>
    <lineage>
        <taxon>Bacteria</taxon>
        <taxon>Pseudomonadati</taxon>
        <taxon>Pseudomonadota</taxon>
        <taxon>Betaproteobacteria</taxon>
        <taxon>Burkholderiales</taxon>
        <taxon>Burkholderiaceae</taxon>
        <taxon>Cupriavidus</taxon>
    </lineage>
</organism>
<dbReference type="Gene3D" id="1.20.1730.10">
    <property type="entry name" value="Sodium/glucose cotransporter"/>
    <property type="match status" value="2"/>
</dbReference>
<dbReference type="Pfam" id="PF00474">
    <property type="entry name" value="SSF"/>
    <property type="match status" value="2"/>
</dbReference>
<feature type="transmembrane region" description="Helical" evidence="9">
    <location>
        <begin position="12"/>
        <end position="30"/>
    </location>
</feature>
<feature type="transmembrane region" description="Helical" evidence="9">
    <location>
        <begin position="42"/>
        <end position="62"/>
    </location>
</feature>
<evidence type="ECO:0000256" key="6">
    <source>
        <dbReference type="ARBA" id="ARBA00023136"/>
    </source>
</evidence>
<dbReference type="Proteomes" id="UP000672934">
    <property type="component" value="Unassembled WGS sequence"/>
</dbReference>
<evidence type="ECO:0000256" key="3">
    <source>
        <dbReference type="ARBA" id="ARBA00022448"/>
    </source>
</evidence>
<feature type="transmembrane region" description="Helical" evidence="9">
    <location>
        <begin position="222"/>
        <end position="241"/>
    </location>
</feature>
<dbReference type="GO" id="GO:0005886">
    <property type="term" value="C:plasma membrane"/>
    <property type="evidence" value="ECO:0007669"/>
    <property type="project" value="TreeGrafter"/>
</dbReference>
<feature type="transmembrane region" description="Helical" evidence="9">
    <location>
        <begin position="157"/>
        <end position="177"/>
    </location>
</feature>
<dbReference type="RefSeq" id="WP_211949056.1">
    <property type="nucleotide sequence ID" value="NZ_CAJPUY010000015.1"/>
</dbReference>
<evidence type="ECO:0000256" key="9">
    <source>
        <dbReference type="SAM" id="Phobius"/>
    </source>
</evidence>
<feature type="transmembrane region" description="Helical" evidence="9">
    <location>
        <begin position="111"/>
        <end position="132"/>
    </location>
</feature>
<reference evidence="10" key="1">
    <citation type="submission" date="2021-03" db="EMBL/GenBank/DDBJ databases">
        <authorList>
            <person name="Peeters C."/>
        </authorList>
    </citation>
    <scope>NUCLEOTIDE SEQUENCE</scope>
    <source>
        <strain evidence="10">LMG 31506</strain>
    </source>
</reference>
<evidence type="ECO:0000313" key="10">
    <source>
        <dbReference type="EMBL" id="CAG2149994.1"/>
    </source>
</evidence>
<feature type="region of interest" description="Disordered" evidence="8">
    <location>
        <begin position="345"/>
        <end position="370"/>
    </location>
</feature>
<evidence type="ECO:0000256" key="7">
    <source>
        <dbReference type="RuleBase" id="RU362091"/>
    </source>
</evidence>
<dbReference type="PANTHER" id="PTHR48086">
    <property type="entry name" value="SODIUM/PROLINE SYMPORTER-RELATED"/>
    <property type="match status" value="1"/>
</dbReference>
<dbReference type="EMBL" id="CAJPUY010000015">
    <property type="protein sequence ID" value="CAG2149994.1"/>
    <property type="molecule type" value="Genomic_DNA"/>
</dbReference>
<keyword evidence="3" id="KW-0813">Transport</keyword>
<gene>
    <name evidence="10" type="primary">actP_2</name>
    <name evidence="10" type="ORF">LMG31506_04148</name>
</gene>
<keyword evidence="6 9" id="KW-0472">Membrane</keyword>
<feature type="transmembrane region" description="Helical" evidence="9">
    <location>
        <begin position="189"/>
        <end position="210"/>
    </location>
</feature>
<dbReference type="InterPro" id="IPR038377">
    <property type="entry name" value="Na/Glc_symporter_sf"/>
</dbReference>
<accession>A0A916IWQ2</accession>
<dbReference type="InterPro" id="IPR019899">
    <property type="entry name" value="Na/solute_symporter_VC_2705"/>
</dbReference>
<comment type="subcellular location">
    <subcellularLocation>
        <location evidence="1">Membrane</location>
        <topology evidence="1">Multi-pass membrane protein</topology>
    </subcellularLocation>
</comment>
<evidence type="ECO:0000256" key="4">
    <source>
        <dbReference type="ARBA" id="ARBA00022692"/>
    </source>
</evidence>
<dbReference type="PROSITE" id="PS00018">
    <property type="entry name" value="EF_HAND_1"/>
    <property type="match status" value="1"/>
</dbReference>
<feature type="transmembrane region" description="Helical" evidence="9">
    <location>
        <begin position="573"/>
        <end position="597"/>
    </location>
</feature>
<feature type="transmembrane region" description="Helical" evidence="9">
    <location>
        <begin position="83"/>
        <end position="105"/>
    </location>
</feature>
<comment type="similarity">
    <text evidence="2 7">Belongs to the sodium:solute symporter (SSF) (TC 2.A.21) family.</text>
</comment>
<dbReference type="CDD" id="cd11480">
    <property type="entry name" value="SLC5sbd_u4"/>
    <property type="match status" value="1"/>
</dbReference>
<protein>
    <submittedName>
        <fullName evidence="10">Cation/acetate symporter ActP</fullName>
    </submittedName>
</protein>
<evidence type="ECO:0000256" key="8">
    <source>
        <dbReference type="SAM" id="MobiDB-lite"/>
    </source>
</evidence>
<feature type="transmembrane region" description="Helical" evidence="9">
    <location>
        <begin position="413"/>
        <end position="434"/>
    </location>
</feature>
<evidence type="ECO:0000256" key="2">
    <source>
        <dbReference type="ARBA" id="ARBA00006434"/>
    </source>
</evidence>
<dbReference type="InterPro" id="IPR018247">
    <property type="entry name" value="EF_Hand_1_Ca_BS"/>
</dbReference>
<feature type="transmembrane region" description="Helical" evidence="9">
    <location>
        <begin position="379"/>
        <end position="401"/>
    </location>
</feature>
<feature type="transmembrane region" description="Helical" evidence="9">
    <location>
        <begin position="500"/>
        <end position="529"/>
    </location>
</feature>
<evidence type="ECO:0000313" key="11">
    <source>
        <dbReference type="Proteomes" id="UP000672934"/>
    </source>
</evidence>
<keyword evidence="5 9" id="KW-1133">Transmembrane helix</keyword>
<keyword evidence="11" id="KW-1185">Reference proteome</keyword>
<dbReference type="InterPro" id="IPR050277">
    <property type="entry name" value="Sodium:Solute_Symporter"/>
</dbReference>
<dbReference type="InterPro" id="IPR001734">
    <property type="entry name" value="Na/solute_symporter"/>
</dbReference>
<feature type="transmembrane region" description="Helical" evidence="9">
    <location>
        <begin position="604"/>
        <end position="625"/>
    </location>
</feature>